<dbReference type="NCBIfam" id="NF003921">
    <property type="entry name" value="PRK05443.2-2"/>
    <property type="match status" value="1"/>
</dbReference>
<gene>
    <name evidence="16" type="primary">ppk1</name>
    <name evidence="8" type="synonym">ppk</name>
    <name evidence="16" type="ORF">QQ91_0011605</name>
</gene>
<dbReference type="InterPro" id="IPR025198">
    <property type="entry name" value="PPK_N_dom"/>
</dbReference>
<dbReference type="Pfam" id="PF13090">
    <property type="entry name" value="PP_kinase_C"/>
    <property type="match status" value="1"/>
</dbReference>
<evidence type="ECO:0000256" key="2">
    <source>
        <dbReference type="ARBA" id="ARBA00022679"/>
    </source>
</evidence>
<dbReference type="Gene3D" id="3.30.1840.10">
    <property type="entry name" value="Polyphosphate kinase middle domain"/>
    <property type="match status" value="1"/>
</dbReference>
<organism evidence="16 17">
    <name type="scientific">Lyngbya confervoides BDU141951</name>
    <dbReference type="NCBI Taxonomy" id="1574623"/>
    <lineage>
        <taxon>Bacteria</taxon>
        <taxon>Bacillati</taxon>
        <taxon>Cyanobacteriota</taxon>
        <taxon>Cyanophyceae</taxon>
        <taxon>Oscillatoriophycideae</taxon>
        <taxon>Oscillatoriales</taxon>
        <taxon>Microcoleaceae</taxon>
        <taxon>Lyngbya</taxon>
    </lineage>
</organism>
<evidence type="ECO:0000259" key="11">
    <source>
        <dbReference type="Pfam" id="PF02503"/>
    </source>
</evidence>
<dbReference type="GO" id="GO:0005524">
    <property type="term" value="F:ATP binding"/>
    <property type="evidence" value="ECO:0007669"/>
    <property type="project" value="UniProtKB-KW"/>
</dbReference>
<evidence type="ECO:0000256" key="1">
    <source>
        <dbReference type="ARBA" id="ARBA00022553"/>
    </source>
</evidence>
<feature type="domain" description="Polyphosphate kinase N-terminal" evidence="13">
    <location>
        <begin position="90"/>
        <end position="195"/>
    </location>
</feature>
<evidence type="ECO:0000256" key="5">
    <source>
        <dbReference type="ARBA" id="ARBA00022777"/>
    </source>
</evidence>
<evidence type="ECO:0000313" key="16">
    <source>
        <dbReference type="EMBL" id="MCM1983463.1"/>
    </source>
</evidence>
<dbReference type="InterPro" id="IPR003414">
    <property type="entry name" value="PP_kinase"/>
</dbReference>
<dbReference type="NCBIfam" id="NF003917">
    <property type="entry name" value="PRK05443.1-1"/>
    <property type="match status" value="1"/>
</dbReference>
<dbReference type="Pfam" id="PF13089">
    <property type="entry name" value="PP_kinase_N"/>
    <property type="match status" value="1"/>
</dbReference>
<dbReference type="InterPro" id="IPR025200">
    <property type="entry name" value="PPK_C_dom2"/>
</dbReference>
<keyword evidence="6 8" id="KW-0067">ATP-binding</keyword>
<dbReference type="CDD" id="cd09168">
    <property type="entry name" value="PLDc_PaPPK1_C2_like"/>
    <property type="match status" value="1"/>
</dbReference>
<dbReference type="InterPro" id="IPR036830">
    <property type="entry name" value="PP_kinase_middle_dom_sf"/>
</dbReference>
<dbReference type="GO" id="GO:0008976">
    <property type="term" value="F:polyphosphate kinase activity"/>
    <property type="evidence" value="ECO:0007669"/>
    <property type="project" value="UniProtKB-UniRule"/>
</dbReference>
<reference evidence="16 17" key="1">
    <citation type="journal article" date="2015" name="Genome Announc.">
        <title>Draft Genome Sequence of Filamentous Marine Cyanobacterium Lyngbya confervoides Strain BDU141951.</title>
        <authorList>
            <person name="Chandrababunaidu M.M."/>
            <person name="Sen D."/>
            <person name="Tripathy S."/>
        </authorList>
    </citation>
    <scope>NUCLEOTIDE SEQUENCE [LARGE SCALE GENOMIC DNA]</scope>
    <source>
        <strain evidence="16 17">BDU141951</strain>
    </source>
</reference>
<dbReference type="EMBL" id="JTHE03000061">
    <property type="protein sequence ID" value="MCM1983463.1"/>
    <property type="molecule type" value="Genomic_DNA"/>
</dbReference>
<dbReference type="FunFam" id="3.30.870.10:FF:000001">
    <property type="entry name" value="Polyphosphate kinase"/>
    <property type="match status" value="1"/>
</dbReference>
<evidence type="ECO:0000259" key="14">
    <source>
        <dbReference type="Pfam" id="PF13090"/>
    </source>
</evidence>
<dbReference type="CDD" id="cd09165">
    <property type="entry name" value="PLDc_PaPPK1_C1_like"/>
    <property type="match status" value="1"/>
</dbReference>
<evidence type="ECO:0000259" key="12">
    <source>
        <dbReference type="Pfam" id="PF04760"/>
    </source>
</evidence>
<dbReference type="EC" id="2.7.4.1" evidence="8 9"/>
<evidence type="ECO:0000259" key="15">
    <source>
        <dbReference type="Pfam" id="PF17941"/>
    </source>
</evidence>
<feature type="binding site" evidence="8">
    <location>
        <position position="519"/>
    </location>
    <ligand>
        <name>Mg(2+)</name>
        <dbReference type="ChEBI" id="CHEBI:18420"/>
    </ligand>
</feature>
<evidence type="ECO:0000256" key="9">
    <source>
        <dbReference type="RuleBase" id="RU003800"/>
    </source>
</evidence>
<dbReference type="InterPro" id="IPR041108">
    <property type="entry name" value="PP_kinase_C_1"/>
</dbReference>
<comment type="cofactor">
    <cofactor evidence="8">
        <name>Mg(2+)</name>
        <dbReference type="ChEBI" id="CHEBI:18420"/>
    </cofactor>
</comment>
<evidence type="ECO:0000256" key="10">
    <source>
        <dbReference type="SAM" id="MobiDB-lite"/>
    </source>
</evidence>
<sequence length="803" mass="90907">MGSATVRIYQLAQELQVSSAQVLETCRRLKIPVTTASSSISQTEAEQVRAQATPDLHRNGSPLLESEPAEDSSSLSPAAIQNILDQPNLFLNRELSWLWFNERVLHEAFDDRTPLLEKLKFLAIFSTNLDEYFMVRVAGLKQQVEAQVTQRSRDGLTPEQQLEAIRHELLPQVVRQHQYFTQDLRLALEQEGILIRDYQDLGPEQTYYLLQYFRTQIFPVLTPLAVDPSHPFPYISNLSLNLAVVVTDSQSGEPHFARIKVPDKLPRFVQLPTSDLASTEGAIHWCGISIEQVISQHLQDLFPGMNIEGSYLFRITRNSDIALEEDEADDLLLAIEEELRKRRFGSVVRLEVLAGMPANILQSLKQDLDLGDIDIYEVEGLVRLNDLFSLAALNLPHLKYEPWSPVVPTRLANLKPLRSSSNSPLSSTSVVAKGREEGQSIFDIIQDRDLLTHHPYDSFSASVQRFVEEAAYDPDVITIKMTLYRTSGDSMIVSPIVSALIAAAENGKQVVVLVELKARFDEENNILWARQLEQVGVHVVYGVVGLKTHTKIALVVRREGPMIRRYCHIGTGNYNPKTARLYTDLGLFTCNDEIGADLTDLFNYLTGYSRQHAYRRLLVAPHNLRDRMMTLIQQEIEHQQQGRGGRIIAKMNSLIDSKLIAALYLASQAGVKVDLIVRGICSLIPGIPEFSENIRVISIIGRFLEHDRIFYFHNCGAPHVFMGSADWRPRNLDRRVEAVVPIYSSDLAQYLKQLLDIFLSDNRQAWKLTPNGTYTQQHPQPGEPERATHVLLMQLAQQRSHNF</sequence>
<dbReference type="SUPFAM" id="SSF143724">
    <property type="entry name" value="PHP14-like"/>
    <property type="match status" value="1"/>
</dbReference>
<dbReference type="GO" id="GO:0046872">
    <property type="term" value="F:metal ion binding"/>
    <property type="evidence" value="ECO:0007669"/>
    <property type="project" value="UniProtKB-KW"/>
</dbReference>
<dbReference type="NCBIfam" id="TIGR03705">
    <property type="entry name" value="poly_P_kin"/>
    <property type="match status" value="1"/>
</dbReference>
<dbReference type="PANTHER" id="PTHR30218">
    <property type="entry name" value="POLYPHOSPHATE KINASE"/>
    <property type="match status" value="1"/>
</dbReference>
<keyword evidence="4 8" id="KW-0547">Nucleotide-binding</keyword>
<name>A0ABD4T445_9CYAN</name>
<dbReference type="GO" id="GO:0006799">
    <property type="term" value="P:polyphosphate biosynthetic process"/>
    <property type="evidence" value="ECO:0007669"/>
    <property type="project" value="UniProtKB-UniRule"/>
</dbReference>
<feature type="binding site" evidence="8">
    <location>
        <position position="128"/>
    </location>
    <ligand>
        <name>ATP</name>
        <dbReference type="ChEBI" id="CHEBI:30616"/>
    </ligand>
</feature>
<keyword evidence="5 8" id="KW-0418">Kinase</keyword>
<feature type="domain" description="Polyphosphate kinase C-terminal" evidence="15">
    <location>
        <begin position="440"/>
        <end position="610"/>
    </location>
</feature>
<feature type="domain" description="Polyphosphate kinase C-terminal" evidence="14">
    <location>
        <begin position="617"/>
        <end position="781"/>
    </location>
</feature>
<evidence type="ECO:0000313" key="17">
    <source>
        <dbReference type="Proteomes" id="UP000031561"/>
    </source>
</evidence>
<dbReference type="SUPFAM" id="SSF56024">
    <property type="entry name" value="Phospholipase D/nuclease"/>
    <property type="match status" value="2"/>
</dbReference>
<feature type="domain" description="Translation initiation factor IF-2 N-terminal" evidence="12">
    <location>
        <begin position="4"/>
        <end position="50"/>
    </location>
</feature>
<dbReference type="InterPro" id="IPR024953">
    <property type="entry name" value="PP_kinase_middle"/>
</dbReference>
<comment type="PTM">
    <text evidence="8 9">An intermediate of this reaction is the autophosphorylated ppk in which a phosphate is covalently linked to a histidine residue through a N-P bond.</text>
</comment>
<evidence type="ECO:0000256" key="6">
    <source>
        <dbReference type="ARBA" id="ARBA00022840"/>
    </source>
</evidence>
<dbReference type="AlphaFoldDB" id="A0ABD4T445"/>
<comment type="function">
    <text evidence="8 9">Catalyzes the reversible transfer of the terminal phosphate of ATP to form a long-chain polyphosphate (polyP).</text>
</comment>
<comment type="caution">
    <text evidence="16">The sequence shown here is derived from an EMBL/GenBank/DDBJ whole genome shotgun (WGS) entry which is preliminary data.</text>
</comment>
<keyword evidence="17" id="KW-1185">Reference proteome</keyword>
<evidence type="ECO:0000256" key="8">
    <source>
        <dbReference type="HAMAP-Rule" id="MF_00347"/>
    </source>
</evidence>
<feature type="region of interest" description="Disordered" evidence="10">
    <location>
        <begin position="42"/>
        <end position="72"/>
    </location>
</feature>
<dbReference type="Gene3D" id="1.10.10.2480">
    <property type="match status" value="1"/>
</dbReference>
<keyword evidence="7 8" id="KW-0460">Magnesium</keyword>
<dbReference type="Pfam" id="PF04760">
    <property type="entry name" value="IF2_N"/>
    <property type="match status" value="1"/>
</dbReference>
<dbReference type="HAMAP" id="MF_00347">
    <property type="entry name" value="Polyphosphate_kinase"/>
    <property type="match status" value="1"/>
</dbReference>
<feature type="binding site" evidence="8">
    <location>
        <position position="678"/>
    </location>
    <ligand>
        <name>ATP</name>
        <dbReference type="ChEBI" id="CHEBI:30616"/>
    </ligand>
</feature>
<accession>A0ABD4T445</accession>
<evidence type="ECO:0000256" key="7">
    <source>
        <dbReference type="ARBA" id="ARBA00022842"/>
    </source>
</evidence>
<comment type="similarity">
    <text evidence="8 9">Belongs to the polyphosphate kinase 1 (PPK1) family.</text>
</comment>
<evidence type="ECO:0000256" key="3">
    <source>
        <dbReference type="ARBA" id="ARBA00022723"/>
    </source>
</evidence>
<comment type="catalytic activity">
    <reaction evidence="8 9">
        <text>[phosphate](n) + ATP = [phosphate](n+1) + ADP</text>
        <dbReference type="Rhea" id="RHEA:19573"/>
        <dbReference type="Rhea" id="RHEA-COMP:9859"/>
        <dbReference type="Rhea" id="RHEA-COMP:14280"/>
        <dbReference type="ChEBI" id="CHEBI:16838"/>
        <dbReference type="ChEBI" id="CHEBI:30616"/>
        <dbReference type="ChEBI" id="CHEBI:456216"/>
        <dbReference type="EC" id="2.7.4.1"/>
    </reaction>
</comment>
<dbReference type="InterPro" id="IPR036832">
    <property type="entry name" value="PPK_N_dom_sf"/>
</dbReference>
<feature type="binding site" evidence="8">
    <location>
        <position position="582"/>
    </location>
    <ligand>
        <name>ATP</name>
        <dbReference type="ChEBI" id="CHEBI:30616"/>
    </ligand>
</feature>
<keyword evidence="2 8" id="KW-0808">Transferase</keyword>
<dbReference type="InterPro" id="IPR006847">
    <property type="entry name" value="IF2_N"/>
</dbReference>
<dbReference type="SUPFAM" id="SSF140356">
    <property type="entry name" value="PPK N-terminal domain-like"/>
    <property type="match status" value="1"/>
</dbReference>
<dbReference type="NCBIfam" id="NF003918">
    <property type="entry name" value="PRK05443.1-2"/>
    <property type="match status" value="1"/>
</dbReference>
<feature type="binding site" evidence="8">
    <location>
        <position position="706"/>
    </location>
    <ligand>
        <name>ATP</name>
        <dbReference type="ChEBI" id="CHEBI:30616"/>
    </ligand>
</feature>
<proteinExistence type="inferred from homology"/>
<dbReference type="Pfam" id="PF17941">
    <property type="entry name" value="PP_kinase_C_1"/>
    <property type="match status" value="1"/>
</dbReference>
<keyword evidence="3 8" id="KW-0479">Metal-binding</keyword>
<dbReference type="PANTHER" id="PTHR30218:SF0">
    <property type="entry name" value="POLYPHOSPHATE KINASE"/>
    <property type="match status" value="1"/>
</dbReference>
<keyword evidence="1 8" id="KW-0597">Phosphoprotein</keyword>
<feature type="domain" description="Polyphosphate kinase middle" evidence="11">
    <location>
        <begin position="205"/>
        <end position="390"/>
    </location>
</feature>
<feature type="binding site" evidence="8">
    <location>
        <position position="485"/>
    </location>
    <ligand>
        <name>Mg(2+)</name>
        <dbReference type="ChEBI" id="CHEBI:18420"/>
    </ligand>
</feature>
<dbReference type="Pfam" id="PF02503">
    <property type="entry name" value="PP_kinase"/>
    <property type="match status" value="1"/>
</dbReference>
<evidence type="ECO:0000256" key="4">
    <source>
        <dbReference type="ARBA" id="ARBA00022741"/>
    </source>
</evidence>
<dbReference type="Gene3D" id="3.30.870.10">
    <property type="entry name" value="Endonuclease Chain A"/>
    <property type="match status" value="2"/>
</dbReference>
<dbReference type="RefSeq" id="WP_166275248.1">
    <property type="nucleotide sequence ID" value="NZ_JTHE03000061.1"/>
</dbReference>
<evidence type="ECO:0000259" key="13">
    <source>
        <dbReference type="Pfam" id="PF13089"/>
    </source>
</evidence>
<feature type="active site" description="Phosphohistidine intermediate" evidence="8">
    <location>
        <position position="549"/>
    </location>
</feature>
<protein>
    <recommendedName>
        <fullName evidence="8 9">Polyphosphate kinase</fullName>
        <ecNumber evidence="8 9">2.7.4.1</ecNumber>
    </recommendedName>
    <alternativeName>
        <fullName evidence="8">ATP-polyphosphate phosphotransferase</fullName>
    </alternativeName>
    <alternativeName>
        <fullName evidence="8">Polyphosphoric acid kinase</fullName>
    </alternativeName>
</protein>
<dbReference type="Proteomes" id="UP000031561">
    <property type="component" value="Unassembled WGS sequence"/>
</dbReference>
<dbReference type="Gene3D" id="1.20.58.310">
    <property type="entry name" value="Polyphosphate kinase N-terminal domain"/>
    <property type="match status" value="1"/>
</dbReference>